<dbReference type="GO" id="GO:0003677">
    <property type="term" value="F:DNA binding"/>
    <property type="evidence" value="ECO:0007669"/>
    <property type="project" value="UniProtKB-KW"/>
</dbReference>
<dbReference type="AlphaFoldDB" id="A0A1G7HXG0"/>
<evidence type="ECO:0000313" key="6">
    <source>
        <dbReference type="Proteomes" id="UP000198994"/>
    </source>
</evidence>
<protein>
    <submittedName>
        <fullName evidence="5">LuxR family transcriptional regulator</fullName>
    </submittedName>
</protein>
<keyword evidence="6" id="KW-1185">Reference proteome</keyword>
<dbReference type="Proteomes" id="UP000198994">
    <property type="component" value="Unassembled WGS sequence"/>
</dbReference>
<dbReference type="InterPro" id="IPR000792">
    <property type="entry name" value="Tscrpt_reg_LuxR_C"/>
</dbReference>
<dbReference type="PANTHER" id="PTHR44688:SF16">
    <property type="entry name" value="DNA-BINDING TRANSCRIPTIONAL ACTIVATOR DEVR_DOSR"/>
    <property type="match status" value="1"/>
</dbReference>
<evidence type="ECO:0000256" key="1">
    <source>
        <dbReference type="ARBA" id="ARBA00023015"/>
    </source>
</evidence>
<dbReference type="EMBL" id="FNAV01000011">
    <property type="protein sequence ID" value="SDF05190.1"/>
    <property type="molecule type" value="Genomic_DNA"/>
</dbReference>
<evidence type="ECO:0000313" key="5">
    <source>
        <dbReference type="EMBL" id="SDF05190.1"/>
    </source>
</evidence>
<dbReference type="InterPro" id="IPR005143">
    <property type="entry name" value="TF_LuxR_autoind-bd_dom"/>
</dbReference>
<keyword evidence="2" id="KW-0238">DNA-binding</keyword>
<dbReference type="Pfam" id="PF00196">
    <property type="entry name" value="GerE"/>
    <property type="match status" value="1"/>
</dbReference>
<keyword evidence="3" id="KW-0804">Transcription</keyword>
<dbReference type="PROSITE" id="PS50043">
    <property type="entry name" value="HTH_LUXR_2"/>
    <property type="match status" value="1"/>
</dbReference>
<dbReference type="SUPFAM" id="SSF75516">
    <property type="entry name" value="Pheromone-binding domain of LuxR-like quorum-sensing transcription factors"/>
    <property type="match status" value="1"/>
</dbReference>
<dbReference type="OrthoDB" id="3679796at2"/>
<evidence type="ECO:0000259" key="4">
    <source>
        <dbReference type="PROSITE" id="PS50043"/>
    </source>
</evidence>
<dbReference type="InterPro" id="IPR036388">
    <property type="entry name" value="WH-like_DNA-bd_sf"/>
</dbReference>
<dbReference type="PRINTS" id="PR00038">
    <property type="entry name" value="HTHLUXR"/>
</dbReference>
<evidence type="ECO:0000256" key="2">
    <source>
        <dbReference type="ARBA" id="ARBA00023125"/>
    </source>
</evidence>
<evidence type="ECO:0000256" key="3">
    <source>
        <dbReference type="ARBA" id="ARBA00023163"/>
    </source>
</evidence>
<dbReference type="Gene3D" id="3.30.450.80">
    <property type="entry name" value="Transcription factor LuxR-like, autoinducer-binding domain"/>
    <property type="match status" value="1"/>
</dbReference>
<proteinExistence type="predicted"/>
<dbReference type="InterPro" id="IPR036693">
    <property type="entry name" value="TF_LuxR_autoind-bd_dom_sf"/>
</dbReference>
<dbReference type="PANTHER" id="PTHR44688">
    <property type="entry name" value="DNA-BINDING TRANSCRIPTIONAL ACTIVATOR DEVR_DOSR"/>
    <property type="match status" value="1"/>
</dbReference>
<organism evidence="5 6">
    <name type="scientific">Salipiger thiooxidans</name>
    <dbReference type="NCBI Taxonomy" id="282683"/>
    <lineage>
        <taxon>Bacteria</taxon>
        <taxon>Pseudomonadati</taxon>
        <taxon>Pseudomonadota</taxon>
        <taxon>Alphaproteobacteria</taxon>
        <taxon>Rhodobacterales</taxon>
        <taxon>Roseobacteraceae</taxon>
        <taxon>Salipiger</taxon>
    </lineage>
</organism>
<reference evidence="6" key="1">
    <citation type="submission" date="2016-10" db="EMBL/GenBank/DDBJ databases">
        <authorList>
            <person name="Varghese N."/>
            <person name="Submissions S."/>
        </authorList>
    </citation>
    <scope>NUCLEOTIDE SEQUENCE [LARGE SCALE GENOMIC DNA]</scope>
    <source>
        <strain evidence="6">DSM 10146</strain>
    </source>
</reference>
<dbReference type="CDD" id="cd06170">
    <property type="entry name" value="LuxR_C_like"/>
    <property type="match status" value="1"/>
</dbReference>
<dbReference type="Gene3D" id="1.10.10.10">
    <property type="entry name" value="Winged helix-like DNA-binding domain superfamily/Winged helix DNA-binding domain"/>
    <property type="match status" value="1"/>
</dbReference>
<feature type="domain" description="HTH luxR-type" evidence="4">
    <location>
        <begin position="183"/>
        <end position="248"/>
    </location>
</feature>
<dbReference type="STRING" id="282683.SAMN04488105_111221"/>
<gene>
    <name evidence="5" type="ORF">SAMN04488105_111221</name>
</gene>
<dbReference type="SMART" id="SM00421">
    <property type="entry name" value="HTH_LUXR"/>
    <property type="match status" value="1"/>
</dbReference>
<sequence length="255" mass="28381">MTLADGIRAHLTEMTNAGTVEELWQMHLERMAGYGFDRLLYGFTRYRTTTSLGDPNDFVLLTNHSTDYTDVFIGQGLYHHAPMVNWALEHEGACSWRVLAEMLAQGNVGNAERRVIDFNLGKNVRAGYSVSFKSVSSRAKGAIALTAKAGTEQADVDAMWDEHGDDIILMNNVLHLKILTLPYVPPNQSLTKRQREALEWVGDGKTMQDIAAIMGLTQATIEKHLRLAREALNVETTAQAVAKAAFQNQMFIIDL</sequence>
<accession>A0A1G7HXG0</accession>
<dbReference type="InterPro" id="IPR016032">
    <property type="entry name" value="Sig_transdc_resp-reg_C-effctor"/>
</dbReference>
<keyword evidence="1" id="KW-0805">Transcription regulation</keyword>
<dbReference type="Pfam" id="PF03472">
    <property type="entry name" value="Autoind_bind"/>
    <property type="match status" value="1"/>
</dbReference>
<dbReference type="SUPFAM" id="SSF46894">
    <property type="entry name" value="C-terminal effector domain of the bipartite response regulators"/>
    <property type="match status" value="1"/>
</dbReference>
<dbReference type="GO" id="GO:0006355">
    <property type="term" value="P:regulation of DNA-templated transcription"/>
    <property type="evidence" value="ECO:0007669"/>
    <property type="project" value="InterPro"/>
</dbReference>
<dbReference type="RefSeq" id="WP_008883866.1">
    <property type="nucleotide sequence ID" value="NZ_FNAV01000011.1"/>
</dbReference>
<name>A0A1G7HXG0_9RHOB</name>